<organism evidence="2 3">
    <name type="scientific">Pristionchus pacificus</name>
    <name type="common">Parasitic nematode worm</name>
    <dbReference type="NCBI Taxonomy" id="54126"/>
    <lineage>
        <taxon>Eukaryota</taxon>
        <taxon>Metazoa</taxon>
        <taxon>Ecdysozoa</taxon>
        <taxon>Nematoda</taxon>
        <taxon>Chromadorea</taxon>
        <taxon>Rhabditida</taxon>
        <taxon>Rhabditina</taxon>
        <taxon>Diplogasteromorpha</taxon>
        <taxon>Diplogasteroidea</taxon>
        <taxon>Neodiplogasteridae</taxon>
        <taxon>Pristionchus</taxon>
    </lineage>
</organism>
<sequence length="324" mass="37837">MISLLLLFSSLPLLNLSETCGYNRIPFGFEVHKNGHLTLLCSRPNCFDKRYAECSERAEEKECTGNDTWVGGLERTVDGQLFLQCCKFEPLANYGEKLFNDVKVRRGEYFEGEEKTEENDDYVVYFDLITNIKRIGSPSTRDMRNEHYELAVSRFHCGKEPEVNAVWKKKNYWPFFKTKDEKNLCILSFYISTNRLSHGFTFDSNCILSKAITATDAQSFQQTNRALIRQLFKNYDSFSSPYNTLDSNSTWNNGSYVNVKGGFMRGRLIELVRMSQYSPYVSIQNERQRQFTINAGIILQYNDPRLTWNPSNFRLIRHIYLKQN</sequence>
<dbReference type="GO" id="GO:0031012">
    <property type="term" value="C:extracellular matrix"/>
    <property type="evidence" value="ECO:0000318"/>
    <property type="project" value="GO_Central"/>
</dbReference>
<dbReference type="InterPro" id="IPR036734">
    <property type="entry name" value="Neur_chan_lig-bd_sf"/>
</dbReference>
<dbReference type="OrthoDB" id="5802408at2759"/>
<gene>
    <name evidence="2" type="primary">WBGene00095966</name>
</gene>
<dbReference type="GO" id="GO:0005230">
    <property type="term" value="F:extracellular ligand-gated monoatomic ion channel activity"/>
    <property type="evidence" value="ECO:0007669"/>
    <property type="project" value="InterPro"/>
</dbReference>
<keyword evidence="3" id="KW-1185">Reference proteome</keyword>
<name>A0A2A6CAG2_PRIPA</name>
<dbReference type="GO" id="GO:0016020">
    <property type="term" value="C:membrane"/>
    <property type="evidence" value="ECO:0007669"/>
    <property type="project" value="InterPro"/>
</dbReference>
<evidence type="ECO:0000256" key="1">
    <source>
        <dbReference type="ARBA" id="ARBA00022473"/>
    </source>
</evidence>
<dbReference type="PANTHER" id="PTHR46706">
    <property type="entry name" value="PROTEIN QUA-1-RELATED"/>
    <property type="match status" value="1"/>
</dbReference>
<proteinExistence type="predicted"/>
<accession>A0A2A6CAG2</accession>
<dbReference type="Gene3D" id="2.70.170.10">
    <property type="entry name" value="Neurotransmitter-gated ion-channel ligand-binding domain"/>
    <property type="match status" value="1"/>
</dbReference>
<evidence type="ECO:0000313" key="3">
    <source>
        <dbReference type="Proteomes" id="UP000005239"/>
    </source>
</evidence>
<dbReference type="AlphaFoldDB" id="A0A2A6CAG2"/>
<accession>A0A8R1U5N2</accession>
<protein>
    <submittedName>
        <fullName evidence="2">Wrt-3</fullName>
    </submittedName>
</protein>
<reference evidence="3" key="1">
    <citation type="journal article" date="2008" name="Nat. Genet.">
        <title>The Pristionchus pacificus genome provides a unique perspective on nematode lifestyle and parasitism.</title>
        <authorList>
            <person name="Dieterich C."/>
            <person name="Clifton S.W."/>
            <person name="Schuster L.N."/>
            <person name="Chinwalla A."/>
            <person name="Delehaunty K."/>
            <person name="Dinkelacker I."/>
            <person name="Fulton L."/>
            <person name="Fulton R."/>
            <person name="Godfrey J."/>
            <person name="Minx P."/>
            <person name="Mitreva M."/>
            <person name="Roeseler W."/>
            <person name="Tian H."/>
            <person name="Witte H."/>
            <person name="Yang S.P."/>
            <person name="Wilson R.K."/>
            <person name="Sommer R.J."/>
        </authorList>
    </citation>
    <scope>NUCLEOTIDE SEQUENCE [LARGE SCALE GENOMIC DNA]</scope>
    <source>
        <strain evidence="3">PS312</strain>
    </source>
</reference>
<reference evidence="2" key="2">
    <citation type="submission" date="2022-06" db="UniProtKB">
        <authorList>
            <consortium name="EnsemblMetazoa"/>
        </authorList>
    </citation>
    <scope>IDENTIFICATION</scope>
    <source>
        <strain evidence="2">PS312</strain>
    </source>
</reference>
<dbReference type="InterPro" id="IPR052140">
    <property type="entry name" value="Dev_Signal_Hedgehog-like"/>
</dbReference>
<dbReference type="Proteomes" id="UP000005239">
    <property type="component" value="Unassembled WGS sequence"/>
</dbReference>
<keyword evidence="1" id="KW-0217">Developmental protein</keyword>
<evidence type="ECO:0000313" key="2">
    <source>
        <dbReference type="EnsemblMetazoa" id="PPA06412.1"/>
    </source>
</evidence>
<dbReference type="EnsemblMetazoa" id="PPA06412.1">
    <property type="protein sequence ID" value="PPA06412.1"/>
    <property type="gene ID" value="WBGene00095966"/>
</dbReference>
<dbReference type="PANTHER" id="PTHR46706:SF12">
    <property type="entry name" value="PROTEIN QUA-1-RELATED"/>
    <property type="match status" value="1"/>
</dbReference>
<dbReference type="SUPFAM" id="SSF63712">
    <property type="entry name" value="Nicotinic receptor ligand binding domain-like"/>
    <property type="match status" value="1"/>
</dbReference>